<keyword evidence="4 6" id="KW-1133">Transmembrane helix</keyword>
<feature type="transmembrane region" description="Helical" evidence="6">
    <location>
        <begin position="146"/>
        <end position="166"/>
    </location>
</feature>
<feature type="transmembrane region" description="Helical" evidence="6">
    <location>
        <begin position="89"/>
        <end position="114"/>
    </location>
</feature>
<feature type="transmembrane region" description="Helical" evidence="6">
    <location>
        <begin position="120"/>
        <end position="139"/>
    </location>
</feature>
<feature type="transmembrane region" description="Helical" evidence="6">
    <location>
        <begin position="373"/>
        <end position="395"/>
    </location>
</feature>
<evidence type="ECO:0000256" key="7">
    <source>
        <dbReference type="SAM" id="SignalP"/>
    </source>
</evidence>
<dbReference type="InterPro" id="IPR004814">
    <property type="entry name" value="Oligopep_transpt"/>
</dbReference>
<dbReference type="Proteomes" id="UP001431209">
    <property type="component" value="Unassembled WGS sequence"/>
</dbReference>
<name>A0AAW2ZIF4_9EUKA</name>
<keyword evidence="5 6" id="KW-0472">Membrane</keyword>
<reference evidence="8 9" key="1">
    <citation type="submission" date="2024-03" db="EMBL/GenBank/DDBJ databases">
        <title>The Acrasis kona genome and developmental transcriptomes reveal deep origins of eukaryotic multicellular pathways.</title>
        <authorList>
            <person name="Sheikh S."/>
            <person name="Fu C.-J."/>
            <person name="Brown M.W."/>
            <person name="Baldauf S.L."/>
        </authorList>
    </citation>
    <scope>NUCLEOTIDE SEQUENCE [LARGE SCALE GENOMIC DNA]</scope>
    <source>
        <strain evidence="8 9">ATCC MYA-3509</strain>
    </source>
</reference>
<evidence type="ECO:0000313" key="8">
    <source>
        <dbReference type="EMBL" id="KAL0488422.1"/>
    </source>
</evidence>
<dbReference type="EMBL" id="JAOPGA020001438">
    <property type="protein sequence ID" value="KAL0488422.1"/>
    <property type="molecule type" value="Genomic_DNA"/>
</dbReference>
<dbReference type="PANTHER" id="PTHR31645">
    <property type="entry name" value="OLIGOPEPTIDE TRANSPORTER YGL114W-RELATED"/>
    <property type="match status" value="1"/>
</dbReference>
<dbReference type="GO" id="GO:0035673">
    <property type="term" value="F:oligopeptide transmembrane transporter activity"/>
    <property type="evidence" value="ECO:0007669"/>
    <property type="project" value="InterPro"/>
</dbReference>
<gene>
    <name evidence="8" type="ORF">AKO1_015594</name>
</gene>
<evidence type="ECO:0000256" key="5">
    <source>
        <dbReference type="ARBA" id="ARBA00023136"/>
    </source>
</evidence>
<dbReference type="InterPro" id="IPR004813">
    <property type="entry name" value="OPT"/>
</dbReference>
<evidence type="ECO:0000313" key="9">
    <source>
        <dbReference type="Proteomes" id="UP001431209"/>
    </source>
</evidence>
<sequence>MVLGSFVATVGLLPSLLKGLKAGLDGFKSVYYKVLSLFGKAPSDYSGDVYVIRTERDIPFWVISGMCLVLIVPLIILFYVLMHSLGLSLFMTSFVIILGFMFSACSGLLAGMIGSSNNPISGITLATVLTGAICLQLILPNDVGVVGPAAALFMGCIIACAAALSSDNMQDLKCGYVVGSTPWKQQLAQLLGCIVPSLVLAPIIMLLNNAYGIGIPPSEKYPTPLAAPQARLLADVARGVFTHKLPWGMVGMGIVTACVIVALDWLIIYKIFRSNKYRVSVLAVATGLYLPFELSVPILIGGILSVVSKYYVRWRVSNLSKHSHAPELELDIMGDESVSTHNPDGVDIAPVDNIEEQMKSIVKKERCSLYRMGLLFAAGTITGESIVGIVMAIPIVIAQNTKVFAIFGNVNLEWLAPLFCFVIIVVFFGIRVGMFIPKRWWAE</sequence>
<keyword evidence="2" id="KW-0813">Transport</keyword>
<feature type="signal peptide" evidence="7">
    <location>
        <begin position="1"/>
        <end position="22"/>
    </location>
</feature>
<evidence type="ECO:0000256" key="3">
    <source>
        <dbReference type="ARBA" id="ARBA00022692"/>
    </source>
</evidence>
<feature type="transmembrane region" description="Helical" evidence="6">
    <location>
        <begin position="415"/>
        <end position="436"/>
    </location>
</feature>
<feature type="transmembrane region" description="Helical" evidence="6">
    <location>
        <begin position="186"/>
        <end position="207"/>
    </location>
</feature>
<proteinExistence type="predicted"/>
<keyword evidence="3 6" id="KW-0812">Transmembrane</keyword>
<evidence type="ECO:0008006" key="10">
    <source>
        <dbReference type="Google" id="ProtNLM"/>
    </source>
</evidence>
<evidence type="ECO:0000256" key="4">
    <source>
        <dbReference type="ARBA" id="ARBA00022989"/>
    </source>
</evidence>
<comment type="subcellular location">
    <subcellularLocation>
        <location evidence="1">Membrane</location>
        <topology evidence="1">Multi-pass membrane protein</topology>
    </subcellularLocation>
</comment>
<accession>A0AAW2ZIF4</accession>
<dbReference type="AlphaFoldDB" id="A0AAW2ZIF4"/>
<protein>
    <recommendedName>
        <fullName evidence="10">Oligopeptide transporter, OPT family</fullName>
    </recommendedName>
</protein>
<dbReference type="PANTHER" id="PTHR31645:SF0">
    <property type="entry name" value="OLIGOPEPTIDE TRANSPORTER YGL114W-RELATED"/>
    <property type="match status" value="1"/>
</dbReference>
<feature type="transmembrane region" description="Helical" evidence="6">
    <location>
        <begin position="247"/>
        <end position="268"/>
    </location>
</feature>
<dbReference type="NCBIfam" id="TIGR00733">
    <property type="entry name" value="OPT family oligopeptide transporter"/>
    <property type="match status" value="1"/>
</dbReference>
<evidence type="ECO:0000256" key="1">
    <source>
        <dbReference type="ARBA" id="ARBA00004141"/>
    </source>
</evidence>
<organism evidence="8 9">
    <name type="scientific">Acrasis kona</name>
    <dbReference type="NCBI Taxonomy" id="1008807"/>
    <lineage>
        <taxon>Eukaryota</taxon>
        <taxon>Discoba</taxon>
        <taxon>Heterolobosea</taxon>
        <taxon>Tetramitia</taxon>
        <taxon>Eutetramitia</taxon>
        <taxon>Acrasidae</taxon>
        <taxon>Acrasis</taxon>
    </lineage>
</organism>
<feature type="transmembrane region" description="Helical" evidence="6">
    <location>
        <begin position="288"/>
        <end position="312"/>
    </location>
</feature>
<dbReference type="Pfam" id="PF03169">
    <property type="entry name" value="OPT"/>
    <property type="match status" value="1"/>
</dbReference>
<keyword evidence="9" id="KW-1185">Reference proteome</keyword>
<feature type="transmembrane region" description="Helical" evidence="6">
    <location>
        <begin position="58"/>
        <end position="82"/>
    </location>
</feature>
<keyword evidence="7" id="KW-0732">Signal</keyword>
<dbReference type="GO" id="GO:0016020">
    <property type="term" value="C:membrane"/>
    <property type="evidence" value="ECO:0007669"/>
    <property type="project" value="UniProtKB-SubCell"/>
</dbReference>
<dbReference type="InterPro" id="IPR045035">
    <property type="entry name" value="YSL-like"/>
</dbReference>
<evidence type="ECO:0000256" key="2">
    <source>
        <dbReference type="ARBA" id="ARBA00022448"/>
    </source>
</evidence>
<comment type="caution">
    <text evidence="8">The sequence shown here is derived from an EMBL/GenBank/DDBJ whole genome shotgun (WGS) entry which is preliminary data.</text>
</comment>
<feature type="chain" id="PRO_5044002684" description="Oligopeptide transporter, OPT family" evidence="7">
    <location>
        <begin position="23"/>
        <end position="443"/>
    </location>
</feature>
<evidence type="ECO:0000256" key="6">
    <source>
        <dbReference type="SAM" id="Phobius"/>
    </source>
</evidence>